<dbReference type="InterPro" id="IPR029058">
    <property type="entry name" value="AB_hydrolase_fold"/>
</dbReference>
<dbReference type="RefSeq" id="WP_338204575.1">
    <property type="nucleotide sequence ID" value="NZ_JAEKNR010000216.1"/>
</dbReference>
<dbReference type="PANTHER" id="PTHR43798">
    <property type="entry name" value="MONOACYLGLYCEROL LIPASE"/>
    <property type="match status" value="1"/>
</dbReference>
<dbReference type="EMBL" id="JAEKNR010000216">
    <property type="protein sequence ID" value="MBJ7600652.1"/>
    <property type="molecule type" value="Genomic_DNA"/>
</dbReference>
<dbReference type="Pfam" id="PF12697">
    <property type="entry name" value="Abhydrolase_6"/>
    <property type="match status" value="1"/>
</dbReference>
<evidence type="ECO:0000259" key="1">
    <source>
        <dbReference type="Pfam" id="PF12697"/>
    </source>
</evidence>
<name>A0A934NFE3_9BACT</name>
<accession>A0A934NFE3</accession>
<keyword evidence="2" id="KW-0378">Hydrolase</keyword>
<organism evidence="2 3">
    <name type="scientific">Candidatus Nephthysia bennettiae</name>
    <dbReference type="NCBI Taxonomy" id="3127016"/>
    <lineage>
        <taxon>Bacteria</taxon>
        <taxon>Bacillati</taxon>
        <taxon>Candidatus Dormiibacterota</taxon>
        <taxon>Candidatus Dormibacteria</taxon>
        <taxon>Candidatus Dormibacterales</taxon>
        <taxon>Candidatus Dormibacteraceae</taxon>
        <taxon>Candidatus Nephthysia</taxon>
    </lineage>
</organism>
<gene>
    <name evidence="2" type="ORF">JF922_21610</name>
</gene>
<dbReference type="InterPro" id="IPR050266">
    <property type="entry name" value="AB_hydrolase_sf"/>
</dbReference>
<evidence type="ECO:0000313" key="3">
    <source>
        <dbReference type="Proteomes" id="UP000612893"/>
    </source>
</evidence>
<reference evidence="2" key="1">
    <citation type="submission" date="2020-10" db="EMBL/GenBank/DDBJ databases">
        <title>Ca. Dormibacterota MAGs.</title>
        <authorList>
            <person name="Montgomery K."/>
        </authorList>
    </citation>
    <scope>NUCLEOTIDE SEQUENCE [LARGE SCALE GENOMIC DNA]</scope>
    <source>
        <strain evidence="2">SC8812_S17_10</strain>
    </source>
</reference>
<proteinExistence type="predicted"/>
<dbReference type="Proteomes" id="UP000612893">
    <property type="component" value="Unassembled WGS sequence"/>
</dbReference>
<feature type="domain" description="AB hydrolase-1" evidence="1">
    <location>
        <begin position="8"/>
        <end position="223"/>
    </location>
</feature>
<dbReference type="AlphaFoldDB" id="A0A934NFE3"/>
<evidence type="ECO:0000313" key="2">
    <source>
        <dbReference type="EMBL" id="MBJ7600652.1"/>
    </source>
</evidence>
<dbReference type="InterPro" id="IPR000073">
    <property type="entry name" value="AB_hydrolase_1"/>
</dbReference>
<dbReference type="GO" id="GO:0016787">
    <property type="term" value="F:hydrolase activity"/>
    <property type="evidence" value="ECO:0007669"/>
    <property type="project" value="UniProtKB-KW"/>
</dbReference>
<protein>
    <submittedName>
        <fullName evidence="2">Alpha/beta fold hydrolase</fullName>
    </submittedName>
</protein>
<keyword evidence="3" id="KW-1185">Reference proteome</keyword>
<sequence length="247" mass="26417">MSEGDLPLLLLHPIAQDPDCWSFAGFPTAQAYALPGHGGRPRQRMSLDEMADEAAAGVQGRFDVLGVAMGSIVAQHLLVRHPGRVRSALLACAAASSRREVMLARAATAEQQGMEAVTPSTLARWFTPEALVSPGHPGVAYARGVLLRMDPAALADAWLAISAHDLLEQLPSVEVPTTLVAGARDQAVPVAAIQPMRERLPRSRMEVLPGPHMIHLEEPAALRASLDRHLLWVGSGAEPRTNQEAAR</sequence>
<dbReference type="SUPFAM" id="SSF53474">
    <property type="entry name" value="alpha/beta-Hydrolases"/>
    <property type="match status" value="1"/>
</dbReference>
<comment type="caution">
    <text evidence="2">The sequence shown here is derived from an EMBL/GenBank/DDBJ whole genome shotgun (WGS) entry which is preliminary data.</text>
</comment>
<dbReference type="Gene3D" id="3.40.50.1820">
    <property type="entry name" value="alpha/beta hydrolase"/>
    <property type="match status" value="1"/>
</dbReference>